<accession>A0A8S3ZXG7</accession>
<evidence type="ECO:0000313" key="7">
    <source>
        <dbReference type="EMBL" id="CAG5131011.1"/>
    </source>
</evidence>
<feature type="transmembrane region" description="Helical" evidence="3">
    <location>
        <begin position="108"/>
        <end position="133"/>
    </location>
</feature>
<dbReference type="PANTHER" id="PTHR11133">
    <property type="entry name" value="SACCHAROPINE DEHYDROGENASE"/>
    <property type="match status" value="1"/>
</dbReference>
<dbReference type="Gene3D" id="1.10.1870.10">
    <property type="entry name" value="Domain 3, Saccharopine reductase"/>
    <property type="match status" value="1"/>
</dbReference>
<organism evidence="7 8">
    <name type="scientific">Candidula unifasciata</name>
    <dbReference type="NCBI Taxonomy" id="100452"/>
    <lineage>
        <taxon>Eukaryota</taxon>
        <taxon>Metazoa</taxon>
        <taxon>Spiralia</taxon>
        <taxon>Lophotrochozoa</taxon>
        <taxon>Mollusca</taxon>
        <taxon>Gastropoda</taxon>
        <taxon>Heterobranchia</taxon>
        <taxon>Euthyneura</taxon>
        <taxon>Panpulmonata</taxon>
        <taxon>Eupulmonata</taxon>
        <taxon>Stylommatophora</taxon>
        <taxon>Helicina</taxon>
        <taxon>Helicoidea</taxon>
        <taxon>Geomitridae</taxon>
        <taxon>Candidula</taxon>
    </lineage>
</organism>
<name>A0A8S3ZXG7_9EUPU</name>
<dbReference type="Gene3D" id="3.40.50.720">
    <property type="entry name" value="NAD(P)-binding Rossmann-like Domain"/>
    <property type="match status" value="2"/>
</dbReference>
<reference evidence="7" key="1">
    <citation type="submission" date="2021-04" db="EMBL/GenBank/DDBJ databases">
        <authorList>
            <consortium name="Molecular Ecology Group"/>
        </authorList>
    </citation>
    <scope>NUCLEOTIDE SEQUENCE</scope>
</reference>
<evidence type="ECO:0000256" key="2">
    <source>
        <dbReference type="ARBA" id="ARBA00023002"/>
    </source>
</evidence>
<evidence type="ECO:0000259" key="6">
    <source>
        <dbReference type="Pfam" id="PF16653"/>
    </source>
</evidence>
<dbReference type="FunFam" id="3.40.50.720:FF:000072">
    <property type="entry name" value="Saccharopine dehydrogenase [NADP(+), L-glutamate-forming]"/>
    <property type="match status" value="1"/>
</dbReference>
<sequence>MSLFLNFYHTMSLFLNFYHTMSLFLMPCLCFSTSIMPCLCFSTSIMPCLCFSTSIMPCLCFSTSIMPCLCFSTSIMPCLCFSTSIMPCLCFSTSIMPCLCFSTSIMPCLCFSTSIMPLCISTSIIPCLCFSTFSTFYHAMSLFLLLSSTMSLFLNFSTSIMPSLFLNFYHTMSLFLNFYHAMSLFLNFYHTMSLFLNFYHAMSLFLNFYHAMSLFLNFYHAMSLFLNFYHAMFCFSTSIMPCLCFSTSIMPCLFIAPYASCIINSMTNYLTLSETSIIALLPPLAQIAPYASCIINSMTNSHFNETCIIALLPPLAQIAPYASCIVNCIYWAVGSPRLITIPEAKVLLQPHDSPWLPSSPGCPKLPHRLLSICDISADPGGSIEFMKECTNIDKPFSLYDAEQNVDKESFAGDGVLICSIDNMPAQIPREATEYFGSLLFPYIEEMLKSNAKVPFEDYECSPVVKNAVIASNGKLTPNFEYIRDLRLRSQSAQKAKRRESGERVLILGAGYVSGPVVEYLARESKTGITVASQFQEELDNTCRVSPSVDTVLMDLGANFDELENVIKDCDLVISLLPYTFHPEIARFCIKYHKNMVTASYISPDMRELHKAAKDAGITIMNEIGVDPGIDHMLAMQCFDEVHRAGGKVTSYVCYCGGIPAPENSGTPLRYKFSWFPKGVLMNVMSAARYLKDGKVVEIPGKGGLLDAVEDLTFLPGLNLEGFPNRDSTIYGKEYGIESARTILRGTIRYKGFTEGVRGLIALGLFETDQHSQLHPSGPVITWKEFMCSKFNRSGDILEDTLKDLILEKLGGDQFRLESIVGLGLINNDPIDKRGSPIDTLSNYLAKRLAYGTNERDMVLMRHDVEIVWGDGRKEQRSIDMINYGDLGGFSAMAKTVGLPTAIAARMILNVCAPLAMETYQPILQRLKKEGIYATELNELPVSMFSALTEIDCCLRCLSAVFIS</sequence>
<keyword evidence="1" id="KW-0521">NADP</keyword>
<evidence type="ECO:0000259" key="5">
    <source>
        <dbReference type="Pfam" id="PF03435"/>
    </source>
</evidence>
<feature type="domain" description="Saccharopine dehydrogenase-like C-terminal" evidence="6">
    <location>
        <begin position="624"/>
        <end position="931"/>
    </location>
</feature>
<dbReference type="Pfam" id="PF16653">
    <property type="entry name" value="Sacchrp_dh_C"/>
    <property type="match status" value="1"/>
</dbReference>
<keyword evidence="2" id="KW-0560">Oxidoreductase</keyword>
<keyword evidence="8" id="KW-1185">Reference proteome</keyword>
<evidence type="ECO:0000313" key="8">
    <source>
        <dbReference type="Proteomes" id="UP000678393"/>
    </source>
</evidence>
<dbReference type="InterPro" id="IPR005097">
    <property type="entry name" value="Sacchrp_dh_NADP-bd"/>
</dbReference>
<dbReference type="InterPro" id="IPR036291">
    <property type="entry name" value="NAD(P)-bd_dom_sf"/>
</dbReference>
<dbReference type="Gene3D" id="3.30.360.10">
    <property type="entry name" value="Dihydrodipicolinate Reductase, domain 2"/>
    <property type="match status" value="1"/>
</dbReference>
<dbReference type="GO" id="GO:0019878">
    <property type="term" value="P:lysine biosynthetic process via aminoadipic acid"/>
    <property type="evidence" value="ECO:0007669"/>
    <property type="project" value="TreeGrafter"/>
</dbReference>
<dbReference type="GO" id="GO:0005737">
    <property type="term" value="C:cytoplasm"/>
    <property type="evidence" value="ECO:0007669"/>
    <property type="project" value="TreeGrafter"/>
</dbReference>
<feature type="transmembrane region" description="Helical" evidence="3">
    <location>
        <begin position="20"/>
        <end position="42"/>
    </location>
</feature>
<dbReference type="InterPro" id="IPR051168">
    <property type="entry name" value="AASS"/>
</dbReference>
<keyword evidence="3" id="KW-0812">Transmembrane</keyword>
<dbReference type="AlphaFoldDB" id="A0A8S3ZXG7"/>
<dbReference type="Pfam" id="PF03435">
    <property type="entry name" value="Sacchrp_dh_NADP"/>
    <property type="match status" value="1"/>
</dbReference>
<dbReference type="InterPro" id="IPR032095">
    <property type="entry name" value="Sacchrp_dh-like_C"/>
</dbReference>
<dbReference type="Proteomes" id="UP000678393">
    <property type="component" value="Unassembled WGS sequence"/>
</dbReference>
<gene>
    <name evidence="7" type="ORF">CUNI_LOCUS16569</name>
</gene>
<feature type="domain" description="Alanine dehydrogenase/pyridine nucleotide transhydrogenase NAD(H)-binding" evidence="4">
    <location>
        <begin position="372"/>
        <end position="476"/>
    </location>
</feature>
<dbReference type="Pfam" id="PF01262">
    <property type="entry name" value="AlaDh_PNT_C"/>
    <property type="match status" value="1"/>
</dbReference>
<feature type="transmembrane region" description="Helical" evidence="3">
    <location>
        <begin position="54"/>
        <end position="75"/>
    </location>
</feature>
<feature type="transmembrane region" description="Helical" evidence="3">
    <location>
        <begin position="198"/>
        <end position="219"/>
    </location>
</feature>
<protein>
    <submittedName>
        <fullName evidence="7">Uncharacterized protein</fullName>
    </submittedName>
</protein>
<dbReference type="GO" id="GO:0004753">
    <property type="term" value="F:saccharopine dehydrogenase activity"/>
    <property type="evidence" value="ECO:0007669"/>
    <property type="project" value="TreeGrafter"/>
</dbReference>
<evidence type="ECO:0000256" key="3">
    <source>
        <dbReference type="SAM" id="Phobius"/>
    </source>
</evidence>
<dbReference type="InterPro" id="IPR007698">
    <property type="entry name" value="AlaDH/PNT_NAD(H)-bd"/>
</dbReference>
<dbReference type="SUPFAM" id="SSF51735">
    <property type="entry name" value="NAD(P)-binding Rossmann-fold domains"/>
    <property type="match status" value="1"/>
</dbReference>
<feature type="transmembrane region" description="Helical" evidence="3">
    <location>
        <begin position="231"/>
        <end position="256"/>
    </location>
</feature>
<keyword evidence="3" id="KW-0472">Membrane</keyword>
<evidence type="ECO:0000259" key="4">
    <source>
        <dbReference type="Pfam" id="PF01262"/>
    </source>
</evidence>
<feature type="transmembrane region" description="Helical" evidence="3">
    <location>
        <begin position="139"/>
        <end position="156"/>
    </location>
</feature>
<dbReference type="EMBL" id="CAJHNH020004428">
    <property type="protein sequence ID" value="CAG5131011.1"/>
    <property type="molecule type" value="Genomic_DNA"/>
</dbReference>
<dbReference type="FunFam" id="3.30.360.10:FF:000008">
    <property type="entry name" value="Alpha-aminoadipic semialdehyde synthase, mitochondrial"/>
    <property type="match status" value="1"/>
</dbReference>
<dbReference type="OrthoDB" id="10059875at2759"/>
<dbReference type="PANTHER" id="PTHR11133:SF22">
    <property type="entry name" value="ALPHA-AMINOADIPIC SEMIALDEHYDE SYNTHASE, MITOCHONDRIAL"/>
    <property type="match status" value="1"/>
</dbReference>
<keyword evidence="3" id="KW-1133">Transmembrane helix</keyword>
<comment type="caution">
    <text evidence="7">The sequence shown here is derived from an EMBL/GenBank/DDBJ whole genome shotgun (WGS) entry which is preliminary data.</text>
</comment>
<evidence type="ECO:0000256" key="1">
    <source>
        <dbReference type="ARBA" id="ARBA00022857"/>
    </source>
</evidence>
<feature type="transmembrane region" description="Helical" evidence="3">
    <location>
        <begin position="168"/>
        <end position="186"/>
    </location>
</feature>
<dbReference type="SUPFAM" id="SSF55347">
    <property type="entry name" value="Glyceraldehyde-3-phosphate dehydrogenase-like, C-terminal domain"/>
    <property type="match status" value="1"/>
</dbReference>
<feature type="domain" description="Saccharopine dehydrogenase NADP binding" evidence="5">
    <location>
        <begin position="504"/>
        <end position="620"/>
    </location>
</feature>
<proteinExistence type="predicted"/>